<feature type="region of interest" description="Disordered" evidence="1">
    <location>
        <begin position="60"/>
        <end position="128"/>
    </location>
</feature>
<feature type="compositionally biased region" description="Pro residues" evidence="1">
    <location>
        <begin position="78"/>
        <end position="88"/>
    </location>
</feature>
<keyword evidence="2" id="KW-0472">Membrane</keyword>
<evidence type="ECO:0000256" key="1">
    <source>
        <dbReference type="SAM" id="MobiDB-lite"/>
    </source>
</evidence>
<evidence type="ECO:0000313" key="4">
    <source>
        <dbReference type="Proteomes" id="UP000527355"/>
    </source>
</evidence>
<proteinExistence type="predicted"/>
<dbReference type="AlphaFoldDB" id="A0A7J7S238"/>
<keyword evidence="4" id="KW-1185">Reference proteome</keyword>
<feature type="transmembrane region" description="Helical" evidence="2">
    <location>
        <begin position="177"/>
        <end position="194"/>
    </location>
</feature>
<keyword evidence="2" id="KW-1133">Transmembrane helix</keyword>
<evidence type="ECO:0000313" key="3">
    <source>
        <dbReference type="EMBL" id="KAF6282443.1"/>
    </source>
</evidence>
<name>A0A7J7S238_MYOMY</name>
<protein>
    <submittedName>
        <fullName evidence="3">Uncharacterized protein</fullName>
    </submittedName>
</protein>
<sequence length="201" mass="22087">MVGNEDAVHDTEAVIRFSLKCLKVGVGRRPGSHLAPPRPRPRQATCQRAPHLTLVQRRLQNPDVLPSQQPAPRSRCPPAHPAPRPLPPWQLAQPGRGPKRMPSADTRPHGLKGSQGKPDPPEAGEAVATHSTKCWHLHPYPGRQSADAAGGDLPFPPASWLGTFITPKDLVRGIKTFFSRYLIFCCCFLLRFFFSVCCTAV</sequence>
<comment type="caution">
    <text evidence="3">The sequence shown here is derived from an EMBL/GenBank/DDBJ whole genome shotgun (WGS) entry which is preliminary data.</text>
</comment>
<organism evidence="3 4">
    <name type="scientific">Myotis myotis</name>
    <name type="common">Greater mouse-eared bat</name>
    <name type="synonym">Vespertilio myotis</name>
    <dbReference type="NCBI Taxonomy" id="51298"/>
    <lineage>
        <taxon>Eukaryota</taxon>
        <taxon>Metazoa</taxon>
        <taxon>Chordata</taxon>
        <taxon>Craniata</taxon>
        <taxon>Vertebrata</taxon>
        <taxon>Euteleostomi</taxon>
        <taxon>Mammalia</taxon>
        <taxon>Eutheria</taxon>
        <taxon>Laurasiatheria</taxon>
        <taxon>Chiroptera</taxon>
        <taxon>Yangochiroptera</taxon>
        <taxon>Vespertilionidae</taxon>
        <taxon>Myotis</taxon>
    </lineage>
</organism>
<accession>A0A7J7S238</accession>
<keyword evidence="2" id="KW-0812">Transmembrane</keyword>
<dbReference type="Proteomes" id="UP000527355">
    <property type="component" value="Unassembled WGS sequence"/>
</dbReference>
<reference evidence="3 4" key="1">
    <citation type="journal article" date="2020" name="Nature">
        <title>Six reference-quality genomes reveal evolution of bat adaptations.</title>
        <authorList>
            <person name="Jebb D."/>
            <person name="Huang Z."/>
            <person name="Pippel M."/>
            <person name="Hughes G.M."/>
            <person name="Lavrichenko K."/>
            <person name="Devanna P."/>
            <person name="Winkler S."/>
            <person name="Jermiin L.S."/>
            <person name="Skirmuntt E.C."/>
            <person name="Katzourakis A."/>
            <person name="Burkitt-Gray L."/>
            <person name="Ray D.A."/>
            <person name="Sullivan K.A.M."/>
            <person name="Roscito J.G."/>
            <person name="Kirilenko B.M."/>
            <person name="Davalos L.M."/>
            <person name="Corthals A.P."/>
            <person name="Power M.L."/>
            <person name="Jones G."/>
            <person name="Ransome R.D."/>
            <person name="Dechmann D.K.N."/>
            <person name="Locatelli A.G."/>
            <person name="Puechmaille S.J."/>
            <person name="Fedrigo O."/>
            <person name="Jarvis E.D."/>
            <person name="Hiller M."/>
            <person name="Vernes S.C."/>
            <person name="Myers E.W."/>
            <person name="Teeling E.C."/>
        </authorList>
    </citation>
    <scope>NUCLEOTIDE SEQUENCE [LARGE SCALE GENOMIC DNA]</scope>
    <source>
        <strain evidence="3">MMyoMyo1</strain>
        <tissue evidence="3">Flight muscle</tissue>
    </source>
</reference>
<dbReference type="EMBL" id="JABWUV010000020">
    <property type="protein sequence ID" value="KAF6282443.1"/>
    <property type="molecule type" value="Genomic_DNA"/>
</dbReference>
<gene>
    <name evidence="3" type="ORF">mMyoMyo1_010080</name>
</gene>
<evidence type="ECO:0000256" key="2">
    <source>
        <dbReference type="SAM" id="Phobius"/>
    </source>
</evidence>